<dbReference type="Proteomes" id="UP000681722">
    <property type="component" value="Unassembled WGS sequence"/>
</dbReference>
<gene>
    <name evidence="9" type="ORF">GPM918_LOCUS19938</name>
    <name evidence="10" type="ORF">SRO942_LOCUS19937</name>
</gene>
<dbReference type="InterPro" id="IPR003960">
    <property type="entry name" value="ATPase_AAA_CS"/>
</dbReference>
<evidence type="ECO:0000256" key="1">
    <source>
        <dbReference type="ARBA" id="ARBA00006914"/>
    </source>
</evidence>
<comment type="subcellular location">
    <subcellularLocation>
        <location evidence="7">Cytoplasm</location>
    </subcellularLocation>
</comment>
<comment type="caution">
    <text evidence="9">The sequence shown here is derived from an EMBL/GenBank/DDBJ whole genome shotgun (WGS) entry which is preliminary data.</text>
</comment>
<dbReference type="SUPFAM" id="SSF52540">
    <property type="entry name" value="P-loop containing nucleoside triphosphate hydrolases"/>
    <property type="match status" value="1"/>
</dbReference>
<dbReference type="GO" id="GO:0016887">
    <property type="term" value="F:ATP hydrolysis activity"/>
    <property type="evidence" value="ECO:0007669"/>
    <property type="project" value="InterPro"/>
</dbReference>
<accession>A0A814QYN7</accession>
<feature type="domain" description="AAA+ ATPase" evidence="8">
    <location>
        <begin position="61"/>
        <end position="208"/>
    </location>
</feature>
<reference evidence="9" key="1">
    <citation type="submission" date="2021-02" db="EMBL/GenBank/DDBJ databases">
        <authorList>
            <person name="Nowell W R."/>
        </authorList>
    </citation>
    <scope>NUCLEOTIDE SEQUENCE</scope>
</reference>
<dbReference type="SMART" id="SM00382">
    <property type="entry name" value="AAA"/>
    <property type="match status" value="1"/>
</dbReference>
<dbReference type="InterPro" id="IPR039812">
    <property type="entry name" value="Vesicle-fus_ATPase"/>
</dbReference>
<dbReference type="FunFam" id="3.40.50.300:FF:000154">
    <property type="entry name" value="Vesicle-fusing ATPase 1"/>
    <property type="match status" value="1"/>
</dbReference>
<keyword evidence="3 6" id="KW-0547">Nucleotide-binding</keyword>
<dbReference type="Proteomes" id="UP000663829">
    <property type="component" value="Unassembled WGS sequence"/>
</dbReference>
<evidence type="ECO:0000256" key="4">
    <source>
        <dbReference type="ARBA" id="ARBA00022840"/>
    </source>
</evidence>
<comment type="cofactor">
    <cofactor evidence="7">
        <name>Mg(2+)</name>
        <dbReference type="ChEBI" id="CHEBI:18420"/>
    </cofactor>
    <text evidence="7">Binds 1 Mg(2+) ion per subunit.</text>
</comment>
<dbReference type="GO" id="GO:0005524">
    <property type="term" value="F:ATP binding"/>
    <property type="evidence" value="ECO:0007669"/>
    <property type="project" value="UniProtKB-UniRule"/>
</dbReference>
<proteinExistence type="inferred from homology"/>
<keyword evidence="7" id="KW-0460">Magnesium</keyword>
<keyword evidence="4 6" id="KW-0067">ATP-binding</keyword>
<name>A0A814QYN7_9BILA</name>
<dbReference type="GO" id="GO:0035494">
    <property type="term" value="P:SNARE complex disassembly"/>
    <property type="evidence" value="ECO:0007669"/>
    <property type="project" value="InterPro"/>
</dbReference>
<dbReference type="GO" id="GO:0005795">
    <property type="term" value="C:Golgi stack"/>
    <property type="evidence" value="ECO:0007669"/>
    <property type="project" value="TreeGrafter"/>
</dbReference>
<evidence type="ECO:0000259" key="8">
    <source>
        <dbReference type="SMART" id="SM00382"/>
    </source>
</evidence>
<comment type="catalytic activity">
    <reaction evidence="7">
        <text>ATP + H2O = ADP + phosphate + H(+)</text>
        <dbReference type="Rhea" id="RHEA:13065"/>
        <dbReference type="ChEBI" id="CHEBI:15377"/>
        <dbReference type="ChEBI" id="CHEBI:15378"/>
        <dbReference type="ChEBI" id="CHEBI:30616"/>
        <dbReference type="ChEBI" id="CHEBI:43474"/>
        <dbReference type="ChEBI" id="CHEBI:456216"/>
        <dbReference type="EC" id="3.6.4.6"/>
    </reaction>
</comment>
<keyword evidence="7" id="KW-0963">Cytoplasm</keyword>
<evidence type="ECO:0000256" key="6">
    <source>
        <dbReference type="RuleBase" id="RU003651"/>
    </source>
</evidence>
<evidence type="ECO:0000256" key="5">
    <source>
        <dbReference type="ARBA" id="ARBA00022927"/>
    </source>
</evidence>
<dbReference type="PROSITE" id="PS00674">
    <property type="entry name" value="AAA"/>
    <property type="match status" value="1"/>
</dbReference>
<dbReference type="AlphaFoldDB" id="A0A814QYN7"/>
<dbReference type="Pfam" id="PF00004">
    <property type="entry name" value="AAA"/>
    <property type="match status" value="1"/>
</dbReference>
<dbReference type="GO" id="GO:0043001">
    <property type="term" value="P:Golgi to plasma membrane protein transport"/>
    <property type="evidence" value="ECO:0007669"/>
    <property type="project" value="TreeGrafter"/>
</dbReference>
<keyword evidence="7" id="KW-0931">ER-Golgi transport</keyword>
<organism evidence="9 11">
    <name type="scientific">Didymodactylos carnosus</name>
    <dbReference type="NCBI Taxonomy" id="1234261"/>
    <lineage>
        <taxon>Eukaryota</taxon>
        <taxon>Metazoa</taxon>
        <taxon>Spiralia</taxon>
        <taxon>Gnathifera</taxon>
        <taxon>Rotifera</taxon>
        <taxon>Eurotatoria</taxon>
        <taxon>Bdelloidea</taxon>
        <taxon>Philodinida</taxon>
        <taxon>Philodinidae</taxon>
        <taxon>Didymodactylos</taxon>
    </lineage>
</organism>
<evidence type="ECO:0000256" key="7">
    <source>
        <dbReference type="RuleBase" id="RU367045"/>
    </source>
</evidence>
<keyword evidence="7" id="KW-0378">Hydrolase</keyword>
<dbReference type="GO" id="GO:0046872">
    <property type="term" value="F:metal ion binding"/>
    <property type="evidence" value="ECO:0007669"/>
    <property type="project" value="UniProtKB-UniRule"/>
</dbReference>
<dbReference type="InterPro" id="IPR003959">
    <property type="entry name" value="ATPase_AAA_core"/>
</dbReference>
<dbReference type="EMBL" id="CAJOBC010006172">
    <property type="protein sequence ID" value="CAF3889586.1"/>
    <property type="molecule type" value="Genomic_DNA"/>
</dbReference>
<dbReference type="PANTHER" id="PTHR23078:SF3">
    <property type="entry name" value="VESICLE-FUSING ATPASE"/>
    <property type="match status" value="1"/>
</dbReference>
<keyword evidence="7" id="KW-0479">Metal-binding</keyword>
<evidence type="ECO:0000256" key="3">
    <source>
        <dbReference type="ARBA" id="ARBA00022741"/>
    </source>
</evidence>
<dbReference type="Gene3D" id="1.10.8.60">
    <property type="match status" value="1"/>
</dbReference>
<sequence length="311" mass="35062">MYQYDVKSHIKRNIFFSIINKKYNFSRVVGGCEEVLEQIFGDVLLSRLYPSTFINQTGIKHCRGILLHWPHGSGKTLLTRTICQALNVKPKVVNGSETFSKMLGESEEKIRELFADAEFDTQEVGVTGALYITIFDEIDALCKKRSSTSSTRDAVQDNITSQLLTKLDGFAQLNNVLVIGTTNLSETIDAALTRPGRPETLTKVELPTENDRLKIFDIYAKFMLQNHLLDNDIDIEQILFGTHGLTRAHIEKLVRLAVNNALRRDVIERGTLAIGEDSAEQLRICNSDFSIALEKVQSKPLDFYKGETNDM</sequence>
<dbReference type="GO" id="GO:0006891">
    <property type="term" value="P:intra-Golgi vesicle-mediated transport"/>
    <property type="evidence" value="ECO:0007669"/>
    <property type="project" value="TreeGrafter"/>
</dbReference>
<protein>
    <recommendedName>
        <fullName evidence="7">Vesicle-fusing ATPase</fullName>
        <ecNumber evidence="7">3.6.4.6</ecNumber>
    </recommendedName>
</protein>
<keyword evidence="11" id="KW-1185">Reference proteome</keyword>
<keyword evidence="5 7" id="KW-0653">Protein transport</keyword>
<evidence type="ECO:0000313" key="9">
    <source>
        <dbReference type="EMBL" id="CAF1125994.1"/>
    </source>
</evidence>
<evidence type="ECO:0000313" key="11">
    <source>
        <dbReference type="Proteomes" id="UP000663829"/>
    </source>
</evidence>
<keyword evidence="2 7" id="KW-0813">Transport</keyword>
<dbReference type="EC" id="3.6.4.6" evidence="7"/>
<comment type="function">
    <text evidence="7">Required for vesicle-mediated transport. Catalyzes the fusion of transport vesicles within the Golgi cisternae. Is also required for transport from the endoplasmic reticulum to the Golgi stack. Seems to function as a fusion protein required for the delivery of cargo proteins to all compartments of the Golgi stack independent of vesicle origin.</text>
</comment>
<comment type="similarity">
    <text evidence="1 6">Belongs to the AAA ATPase family.</text>
</comment>
<evidence type="ECO:0000256" key="2">
    <source>
        <dbReference type="ARBA" id="ARBA00022448"/>
    </source>
</evidence>
<dbReference type="InterPro" id="IPR003593">
    <property type="entry name" value="AAA+_ATPase"/>
</dbReference>
<dbReference type="EMBL" id="CAJNOQ010006171">
    <property type="protein sequence ID" value="CAF1125994.1"/>
    <property type="molecule type" value="Genomic_DNA"/>
</dbReference>
<dbReference type="InterPro" id="IPR027417">
    <property type="entry name" value="P-loop_NTPase"/>
</dbReference>
<evidence type="ECO:0000313" key="10">
    <source>
        <dbReference type="EMBL" id="CAF3889586.1"/>
    </source>
</evidence>
<dbReference type="PANTHER" id="PTHR23078">
    <property type="entry name" value="VESICULAR-FUSION PROTEIN NSF"/>
    <property type="match status" value="1"/>
</dbReference>
<dbReference type="Gene3D" id="3.40.50.300">
    <property type="entry name" value="P-loop containing nucleotide triphosphate hydrolases"/>
    <property type="match status" value="1"/>
</dbReference>
<dbReference type="OrthoDB" id="1301122at2759"/>